<sequence length="786" mass="86853">MEELEKAPSSIRENKKPKDTSKNKEAPKPRRRTKQKSSNDDNEKTEQLTNVVLTSQPRDKQTDAVKLSTLTGITIHRSDALRVDPHIAYLMVRVHVMDEVSGTHVRRSFTSQDVNELYTQPTNSRAVRAGPGQFLLPVWEQTLVFLEEFSKIVGTRSTLIFFEILNCDVEDTSDSVISTAGQPLDLLAWAFLRPLGANGRPNAGCRKQRLQLYEPIVSGSRDMCCARSSLKRILQSGKTPGATANDTNTIQDPAIKAGSELMTWWKAGKSHRIKYPSTLYVSINGLNASETLSAQPQTAQSSDTALKSGLDQGDELSSRMSRSLPSPQRHHDRITYSLWERDKDQPCRVPNLLIGCGVPWATMDEGDRSHIGKWSVIGTTSRTTHGAQCVRFSPNGLWLAVGSIGTNPDLRNTETNALDIERPVFDCAVWLYRYPMMTRASSPALQFTGHTRTVYAIEWAPTPVSKDNLPAIKPADVRASSSSILSWPLASASADGTVRVWWVSPGLLNGTMSGRKTAGDVRLPTIVSPSETSVLYSPPHIGRGSVRAGETSHKGVFCAVLGHPGFVYSLSFRPVAGNISSAHMGDPLRDWFTPQTSHMLATAGYDQCVRLWRIGSRRAEGCVINHVEVHPTQPLLLVHTRDSNPKMIDLRSEFVAVRFHGSLNYHELIRSCISPCGTFIFSGSEDRNLYVWNALTGDQVACYRQLQLRGPVTAISYHPTEHVFAFTVQATDEAPLRIYAYDPKALKSVVMVCDSSCRCRCHRELRPELVNEAKIAAIPTISVGGP</sequence>
<dbReference type="GO" id="GO:0036064">
    <property type="term" value="C:ciliary basal body"/>
    <property type="evidence" value="ECO:0007669"/>
    <property type="project" value="TreeGrafter"/>
</dbReference>
<feature type="compositionally biased region" description="Polar residues" evidence="2">
    <location>
        <begin position="47"/>
        <end position="56"/>
    </location>
</feature>
<dbReference type="InterPro" id="IPR015943">
    <property type="entry name" value="WD40/YVTN_repeat-like_dom_sf"/>
</dbReference>
<feature type="compositionally biased region" description="Polar residues" evidence="2">
    <location>
        <begin position="293"/>
        <end position="305"/>
    </location>
</feature>
<dbReference type="InterPro" id="IPR001680">
    <property type="entry name" value="WD40_rpt"/>
</dbReference>
<feature type="compositionally biased region" description="Basic and acidic residues" evidence="2">
    <location>
        <begin position="37"/>
        <end position="46"/>
    </location>
</feature>
<evidence type="ECO:0000256" key="2">
    <source>
        <dbReference type="SAM" id="MobiDB-lite"/>
    </source>
</evidence>
<dbReference type="OrthoDB" id="2096344at2759"/>
<dbReference type="Gene3D" id="2.130.10.10">
    <property type="entry name" value="YVTN repeat-like/Quinoprotein amine dehydrogenase"/>
    <property type="match status" value="1"/>
</dbReference>
<accession>A0A504YWM9</accession>
<organism evidence="3 4">
    <name type="scientific">Fasciola gigantica</name>
    <name type="common">Giant liver fluke</name>
    <dbReference type="NCBI Taxonomy" id="46835"/>
    <lineage>
        <taxon>Eukaryota</taxon>
        <taxon>Metazoa</taxon>
        <taxon>Spiralia</taxon>
        <taxon>Lophotrochozoa</taxon>
        <taxon>Platyhelminthes</taxon>
        <taxon>Trematoda</taxon>
        <taxon>Digenea</taxon>
        <taxon>Plagiorchiida</taxon>
        <taxon>Echinostomata</taxon>
        <taxon>Echinostomatoidea</taxon>
        <taxon>Fasciolidae</taxon>
        <taxon>Fasciola</taxon>
    </lineage>
</organism>
<protein>
    <recommendedName>
        <fullName evidence="5">Jouberin</fullName>
    </recommendedName>
</protein>
<evidence type="ECO:0000313" key="4">
    <source>
        <dbReference type="Proteomes" id="UP000316759"/>
    </source>
</evidence>
<evidence type="ECO:0008006" key="5">
    <source>
        <dbReference type="Google" id="ProtNLM"/>
    </source>
</evidence>
<feature type="repeat" description="WD" evidence="1">
    <location>
        <begin position="674"/>
        <end position="702"/>
    </location>
</feature>
<gene>
    <name evidence="3" type="ORF">FGIG_05646</name>
</gene>
<dbReference type="PANTHER" id="PTHR44499">
    <property type="entry name" value="JOUBERIN"/>
    <property type="match status" value="1"/>
</dbReference>
<feature type="compositionally biased region" description="Basic and acidic residues" evidence="2">
    <location>
        <begin position="1"/>
        <end position="28"/>
    </location>
</feature>
<dbReference type="InterPro" id="IPR036322">
    <property type="entry name" value="WD40_repeat_dom_sf"/>
</dbReference>
<dbReference type="SMART" id="SM00320">
    <property type="entry name" value="WD40"/>
    <property type="match status" value="4"/>
</dbReference>
<dbReference type="SUPFAM" id="SSF50978">
    <property type="entry name" value="WD40 repeat-like"/>
    <property type="match status" value="1"/>
</dbReference>
<dbReference type="GO" id="GO:0044458">
    <property type="term" value="P:motile cilium assembly"/>
    <property type="evidence" value="ECO:0007669"/>
    <property type="project" value="TreeGrafter"/>
</dbReference>
<keyword evidence="4" id="KW-1185">Reference proteome</keyword>
<name>A0A504YWM9_FASGI</name>
<feature type="region of interest" description="Disordered" evidence="2">
    <location>
        <begin position="1"/>
        <end position="60"/>
    </location>
</feature>
<reference evidence="3 4" key="1">
    <citation type="submission" date="2019-04" db="EMBL/GenBank/DDBJ databases">
        <title>Annotation for the trematode Fasciola gigantica.</title>
        <authorList>
            <person name="Choi Y.-J."/>
        </authorList>
    </citation>
    <scope>NUCLEOTIDE SEQUENCE [LARGE SCALE GENOMIC DNA]</scope>
    <source>
        <strain evidence="3">Uganda_cow_1</strain>
    </source>
</reference>
<dbReference type="Pfam" id="PF00400">
    <property type="entry name" value="WD40"/>
    <property type="match status" value="2"/>
</dbReference>
<feature type="region of interest" description="Disordered" evidence="2">
    <location>
        <begin position="293"/>
        <end position="329"/>
    </location>
</feature>
<keyword evidence="1" id="KW-0853">WD repeat</keyword>
<evidence type="ECO:0000256" key="1">
    <source>
        <dbReference type="PROSITE-ProRule" id="PRU00221"/>
    </source>
</evidence>
<dbReference type="EMBL" id="SUNJ01002003">
    <property type="protein sequence ID" value="TPP66342.1"/>
    <property type="molecule type" value="Genomic_DNA"/>
</dbReference>
<dbReference type="PROSITE" id="PS50082">
    <property type="entry name" value="WD_REPEATS_2"/>
    <property type="match status" value="1"/>
</dbReference>
<dbReference type="Proteomes" id="UP000316759">
    <property type="component" value="Unassembled WGS sequence"/>
</dbReference>
<dbReference type="PANTHER" id="PTHR44499:SF1">
    <property type="entry name" value="JOUBERIN"/>
    <property type="match status" value="1"/>
</dbReference>
<comment type="caution">
    <text evidence="3">The sequence shown here is derived from an EMBL/GenBank/DDBJ whole genome shotgun (WGS) entry which is preliminary data.</text>
</comment>
<evidence type="ECO:0000313" key="3">
    <source>
        <dbReference type="EMBL" id="TPP66342.1"/>
    </source>
</evidence>
<dbReference type="AlphaFoldDB" id="A0A504YWM9"/>
<feature type="compositionally biased region" description="Low complexity" evidence="2">
    <location>
        <begin position="318"/>
        <end position="327"/>
    </location>
</feature>
<proteinExistence type="predicted"/>
<dbReference type="STRING" id="46835.A0A504YWM9"/>
<dbReference type="InterPro" id="IPR052803">
    <property type="entry name" value="Cilium-Associated_Jouberin"/>
</dbReference>